<dbReference type="Pfam" id="PF13462">
    <property type="entry name" value="Thioredoxin_4"/>
    <property type="match status" value="1"/>
</dbReference>
<gene>
    <name evidence="4" type="ORF">NON19_28800</name>
</gene>
<dbReference type="Gene3D" id="3.40.30.10">
    <property type="entry name" value="Glutaredoxin"/>
    <property type="match status" value="1"/>
</dbReference>
<dbReference type="Proteomes" id="UP001206206">
    <property type="component" value="Unassembled WGS sequence"/>
</dbReference>
<name>A0ABT1PM94_9ACTN</name>
<keyword evidence="2" id="KW-1133">Transmembrane helix</keyword>
<sequence>MSSKNSWENKASARERLKAERARQAKRDKLRRQLIAGGAIVAALAIAGGVAVAVSNSGGSSKPLVLPANTSGPNGTTVIYGNKNAAHTLHLYEDARCPVCAMFEQADGKDVLQGVQDGRYKIQYTFGTFLDQGASPGTGSMHALSALGAALNVSPDAFIKFHTALYSQANHPEETQDKFSDTSYLFKISDQVPELKGNAAFQKAVKDGTYDAWAKKMSDSFNSSGVQATPTAKLDGKDFPVAGNDFPQTGVITPAQLAAAFDKALGPKK</sequence>
<keyword evidence="5" id="KW-1185">Reference proteome</keyword>
<dbReference type="RefSeq" id="WP_255932087.1">
    <property type="nucleotide sequence ID" value="NZ_JANFNH010000052.1"/>
</dbReference>
<evidence type="ECO:0000256" key="2">
    <source>
        <dbReference type="SAM" id="Phobius"/>
    </source>
</evidence>
<dbReference type="SUPFAM" id="SSF52833">
    <property type="entry name" value="Thioredoxin-like"/>
    <property type="match status" value="1"/>
</dbReference>
<dbReference type="EMBL" id="JANFNH010000052">
    <property type="protein sequence ID" value="MCQ4045931.1"/>
    <property type="molecule type" value="Genomic_DNA"/>
</dbReference>
<accession>A0ABT1PM94</accession>
<dbReference type="InterPro" id="IPR036249">
    <property type="entry name" value="Thioredoxin-like_sf"/>
</dbReference>
<reference evidence="4 5" key="1">
    <citation type="submission" date="2022-06" db="EMBL/GenBank/DDBJ databases">
        <title>Draft genome sequence of type strain Streptomyces rubrisoli DSM 42083.</title>
        <authorList>
            <person name="Duangmal K."/>
            <person name="Klaysubun C."/>
        </authorList>
    </citation>
    <scope>NUCLEOTIDE SEQUENCE [LARGE SCALE GENOMIC DNA]</scope>
    <source>
        <strain evidence="4 5">DSM 42083</strain>
    </source>
</reference>
<evidence type="ECO:0000313" key="5">
    <source>
        <dbReference type="Proteomes" id="UP001206206"/>
    </source>
</evidence>
<feature type="domain" description="Thioredoxin-like fold" evidence="3">
    <location>
        <begin position="74"/>
        <end position="239"/>
    </location>
</feature>
<evidence type="ECO:0000259" key="3">
    <source>
        <dbReference type="Pfam" id="PF13462"/>
    </source>
</evidence>
<keyword evidence="2" id="KW-0812">Transmembrane</keyword>
<organism evidence="4 5">
    <name type="scientific">Streptantibioticus rubrisoli</name>
    <dbReference type="NCBI Taxonomy" id="1387313"/>
    <lineage>
        <taxon>Bacteria</taxon>
        <taxon>Bacillati</taxon>
        <taxon>Actinomycetota</taxon>
        <taxon>Actinomycetes</taxon>
        <taxon>Kitasatosporales</taxon>
        <taxon>Streptomycetaceae</taxon>
        <taxon>Streptantibioticus</taxon>
    </lineage>
</organism>
<feature type="compositionally biased region" description="Basic and acidic residues" evidence="1">
    <location>
        <begin position="11"/>
        <end position="24"/>
    </location>
</feature>
<proteinExistence type="predicted"/>
<dbReference type="InterPro" id="IPR012336">
    <property type="entry name" value="Thioredoxin-like_fold"/>
</dbReference>
<evidence type="ECO:0000313" key="4">
    <source>
        <dbReference type="EMBL" id="MCQ4045931.1"/>
    </source>
</evidence>
<protein>
    <submittedName>
        <fullName evidence="4">Thioredoxin domain-containing protein</fullName>
    </submittedName>
</protein>
<evidence type="ECO:0000256" key="1">
    <source>
        <dbReference type="SAM" id="MobiDB-lite"/>
    </source>
</evidence>
<feature type="region of interest" description="Disordered" evidence="1">
    <location>
        <begin position="1"/>
        <end position="24"/>
    </location>
</feature>
<comment type="caution">
    <text evidence="4">The sequence shown here is derived from an EMBL/GenBank/DDBJ whole genome shotgun (WGS) entry which is preliminary data.</text>
</comment>
<feature type="transmembrane region" description="Helical" evidence="2">
    <location>
        <begin position="34"/>
        <end position="54"/>
    </location>
</feature>
<keyword evidence="2" id="KW-0472">Membrane</keyword>